<dbReference type="Proteomes" id="UP000824782">
    <property type="component" value="Unassembled WGS sequence"/>
</dbReference>
<comment type="caution">
    <text evidence="1">The sequence shown here is derived from an EMBL/GenBank/DDBJ whole genome shotgun (WGS) entry which is preliminary data.</text>
</comment>
<evidence type="ECO:0000313" key="2">
    <source>
        <dbReference type="Proteomes" id="UP000824782"/>
    </source>
</evidence>
<protein>
    <submittedName>
        <fullName evidence="1">Uncharacterized protein</fullName>
    </submittedName>
</protein>
<dbReference type="EMBL" id="WNYA01000001">
    <property type="protein sequence ID" value="KAG8593604.1"/>
    <property type="molecule type" value="Genomic_DNA"/>
</dbReference>
<proteinExistence type="predicted"/>
<accession>A0AAV7D825</accession>
<keyword evidence="2" id="KW-1185">Reference proteome</keyword>
<reference evidence="1" key="1">
    <citation type="thesis" date="2020" institute="ProQuest LLC" country="789 East Eisenhower Parkway, Ann Arbor, MI, USA">
        <title>Comparative Genomics and Chromosome Evolution.</title>
        <authorList>
            <person name="Mudd A.B."/>
        </authorList>
    </citation>
    <scope>NUCLEOTIDE SEQUENCE</scope>
    <source>
        <strain evidence="1">237g6f4</strain>
        <tissue evidence="1">Blood</tissue>
    </source>
</reference>
<evidence type="ECO:0000313" key="1">
    <source>
        <dbReference type="EMBL" id="KAG8593604.1"/>
    </source>
</evidence>
<gene>
    <name evidence="1" type="ORF">GDO81_000900</name>
</gene>
<sequence length="83" mass="9271">MYTTKMHIYCSVSRGKTGGDNGDLHMLDSDSQLFIQGIILQPCFQTKGCLFCSPIQSNGCYVGITISISRSQAWPSYISCFYR</sequence>
<organism evidence="1 2">
    <name type="scientific">Engystomops pustulosus</name>
    <name type="common">Tungara frog</name>
    <name type="synonym">Physalaemus pustulosus</name>
    <dbReference type="NCBI Taxonomy" id="76066"/>
    <lineage>
        <taxon>Eukaryota</taxon>
        <taxon>Metazoa</taxon>
        <taxon>Chordata</taxon>
        <taxon>Craniata</taxon>
        <taxon>Vertebrata</taxon>
        <taxon>Euteleostomi</taxon>
        <taxon>Amphibia</taxon>
        <taxon>Batrachia</taxon>
        <taxon>Anura</taxon>
        <taxon>Neobatrachia</taxon>
        <taxon>Hyloidea</taxon>
        <taxon>Leptodactylidae</taxon>
        <taxon>Leiuperinae</taxon>
        <taxon>Engystomops</taxon>
    </lineage>
</organism>
<dbReference type="AlphaFoldDB" id="A0AAV7D825"/>
<name>A0AAV7D825_ENGPU</name>